<keyword evidence="2" id="KW-0238">DNA-binding</keyword>
<feature type="domain" description="HTH marR-type" evidence="4">
    <location>
        <begin position="38"/>
        <end position="84"/>
    </location>
</feature>
<dbReference type="GO" id="GO:0003677">
    <property type="term" value="F:DNA binding"/>
    <property type="evidence" value="ECO:0007669"/>
    <property type="project" value="UniProtKB-KW"/>
</dbReference>
<evidence type="ECO:0000259" key="4">
    <source>
        <dbReference type="Pfam" id="PF12802"/>
    </source>
</evidence>
<evidence type="ECO:0000256" key="3">
    <source>
        <dbReference type="ARBA" id="ARBA00023163"/>
    </source>
</evidence>
<organism evidence="5">
    <name type="scientific">hydrocarbon metagenome</name>
    <dbReference type="NCBI Taxonomy" id="938273"/>
    <lineage>
        <taxon>unclassified sequences</taxon>
        <taxon>metagenomes</taxon>
        <taxon>ecological metagenomes</taxon>
    </lineage>
</organism>
<name>A0A0W8F8C9_9ZZZZ</name>
<evidence type="ECO:0000313" key="5">
    <source>
        <dbReference type="EMBL" id="KUG16643.1"/>
    </source>
</evidence>
<protein>
    <recommendedName>
        <fullName evidence="4">HTH marR-type domain-containing protein</fullName>
    </recommendedName>
</protein>
<gene>
    <name evidence="5" type="ORF">ASZ90_013732</name>
</gene>
<dbReference type="Gene3D" id="1.10.10.10">
    <property type="entry name" value="Winged helix-like DNA-binding domain superfamily/Winged helix DNA-binding domain"/>
    <property type="match status" value="1"/>
</dbReference>
<dbReference type="SUPFAM" id="SSF46785">
    <property type="entry name" value="Winged helix' DNA-binding domain"/>
    <property type="match status" value="1"/>
</dbReference>
<dbReference type="EMBL" id="LNQE01001487">
    <property type="protein sequence ID" value="KUG16643.1"/>
    <property type="molecule type" value="Genomic_DNA"/>
</dbReference>
<keyword evidence="3" id="KW-0804">Transcription</keyword>
<dbReference type="PANTHER" id="PTHR38465:SF1">
    <property type="entry name" value="HTH-TYPE TRANSCRIPTIONAL REGULATOR MJ1563-RELATED"/>
    <property type="match status" value="1"/>
</dbReference>
<dbReference type="GO" id="GO:0003700">
    <property type="term" value="F:DNA-binding transcription factor activity"/>
    <property type="evidence" value="ECO:0007669"/>
    <property type="project" value="InterPro"/>
</dbReference>
<dbReference type="InterPro" id="IPR036390">
    <property type="entry name" value="WH_DNA-bd_sf"/>
</dbReference>
<proteinExistence type="predicted"/>
<reference evidence="5" key="1">
    <citation type="journal article" date="2015" name="Proc. Natl. Acad. Sci. U.S.A.">
        <title>Networks of energetic and metabolic interactions define dynamics in microbial communities.</title>
        <authorList>
            <person name="Embree M."/>
            <person name="Liu J.K."/>
            <person name="Al-Bassam M.M."/>
            <person name="Zengler K."/>
        </authorList>
    </citation>
    <scope>NUCLEOTIDE SEQUENCE</scope>
</reference>
<accession>A0A0W8F8C9</accession>
<dbReference type="AlphaFoldDB" id="A0A0W8F8C9"/>
<evidence type="ECO:0000256" key="1">
    <source>
        <dbReference type="ARBA" id="ARBA00023015"/>
    </source>
</evidence>
<evidence type="ECO:0000256" key="2">
    <source>
        <dbReference type="ARBA" id="ARBA00023125"/>
    </source>
</evidence>
<dbReference type="InterPro" id="IPR000835">
    <property type="entry name" value="HTH_MarR-typ"/>
</dbReference>
<keyword evidence="1" id="KW-0805">Transcription regulation</keyword>
<comment type="caution">
    <text evidence="5">The sequence shown here is derived from an EMBL/GenBank/DDBJ whole genome shotgun (WGS) entry which is preliminary data.</text>
</comment>
<dbReference type="InterPro" id="IPR052362">
    <property type="entry name" value="HTH-GbsR_regulator"/>
</dbReference>
<dbReference type="InterPro" id="IPR036388">
    <property type="entry name" value="WH-like_DNA-bd_sf"/>
</dbReference>
<sequence length="177" mass="20063">MECEAWNRDIRRHIINACIQWARIKGYSDSAGFLRGLAISAKDPVSLDELVQDTGYSKSTVSLNMNQLENLGLVKRVVIPGDKRHLYAPITDPEIIKNNMLDAITKEMQLFCEALNRTESDILAGRDDAKYLLERIASLRQSYELGKKAIDFLRKQPLDEIKESKASGNKGVARRNR</sequence>
<dbReference type="Pfam" id="PF12802">
    <property type="entry name" value="MarR_2"/>
    <property type="match status" value="1"/>
</dbReference>
<dbReference type="PANTHER" id="PTHR38465">
    <property type="entry name" value="HTH-TYPE TRANSCRIPTIONAL REGULATOR MJ1563-RELATED"/>
    <property type="match status" value="1"/>
</dbReference>